<evidence type="ECO:0000313" key="2">
    <source>
        <dbReference type="EMBL" id="MFD1202865.1"/>
    </source>
</evidence>
<organism evidence="2 3">
    <name type="scientific">Leucobacter albus</name>
    <dbReference type="NCBI Taxonomy" id="272210"/>
    <lineage>
        <taxon>Bacteria</taxon>
        <taxon>Bacillati</taxon>
        <taxon>Actinomycetota</taxon>
        <taxon>Actinomycetes</taxon>
        <taxon>Micrococcales</taxon>
        <taxon>Microbacteriaceae</taxon>
        <taxon>Leucobacter</taxon>
    </lineage>
</organism>
<gene>
    <name evidence="2" type="ORF">ACFQ3U_13265</name>
</gene>
<evidence type="ECO:0000256" key="1">
    <source>
        <dbReference type="SAM" id="SignalP"/>
    </source>
</evidence>
<dbReference type="RefSeq" id="WP_343962480.1">
    <property type="nucleotide sequence ID" value="NZ_BAAAKZ010000017.1"/>
</dbReference>
<dbReference type="PROSITE" id="PS51257">
    <property type="entry name" value="PROKAR_LIPOPROTEIN"/>
    <property type="match status" value="1"/>
</dbReference>
<proteinExistence type="predicted"/>
<dbReference type="Proteomes" id="UP001597181">
    <property type="component" value="Unassembled WGS sequence"/>
</dbReference>
<comment type="caution">
    <text evidence="2">The sequence shown here is derived from an EMBL/GenBank/DDBJ whole genome shotgun (WGS) entry which is preliminary data.</text>
</comment>
<protein>
    <recommendedName>
        <fullName evidence="4">META domain-containing protein</fullName>
    </recommendedName>
</protein>
<name>A0ABW3TQG0_9MICO</name>
<feature type="chain" id="PRO_5046125874" description="META domain-containing protein" evidence="1">
    <location>
        <begin position="24"/>
        <end position="146"/>
    </location>
</feature>
<keyword evidence="1" id="KW-0732">Signal</keyword>
<reference evidence="3" key="1">
    <citation type="journal article" date="2019" name="Int. J. Syst. Evol. Microbiol.">
        <title>The Global Catalogue of Microorganisms (GCM) 10K type strain sequencing project: providing services to taxonomists for standard genome sequencing and annotation.</title>
        <authorList>
            <consortium name="The Broad Institute Genomics Platform"/>
            <consortium name="The Broad Institute Genome Sequencing Center for Infectious Disease"/>
            <person name="Wu L."/>
            <person name="Ma J."/>
        </authorList>
    </citation>
    <scope>NUCLEOTIDE SEQUENCE [LARGE SCALE GENOMIC DNA]</scope>
    <source>
        <strain evidence="3">CCUG 50213</strain>
    </source>
</reference>
<keyword evidence="3" id="KW-1185">Reference proteome</keyword>
<accession>A0ABW3TQG0</accession>
<sequence>MKRVSMKRAGMAAAGIVIVGSLAACSSAQETAFAALLDTPVASADALPPDAGAQLELQHDTVRLAGRDSAGRGYFVGTDAEGTPCLAVVAEGGLWGASCGRLGQFSMEFDGVIAWLGAEHYAEHSATESFQGAVFIATPKPRPIGG</sequence>
<evidence type="ECO:0008006" key="4">
    <source>
        <dbReference type="Google" id="ProtNLM"/>
    </source>
</evidence>
<dbReference type="EMBL" id="JBHTLY010000006">
    <property type="protein sequence ID" value="MFD1202865.1"/>
    <property type="molecule type" value="Genomic_DNA"/>
</dbReference>
<evidence type="ECO:0000313" key="3">
    <source>
        <dbReference type="Proteomes" id="UP001597181"/>
    </source>
</evidence>
<feature type="signal peptide" evidence="1">
    <location>
        <begin position="1"/>
        <end position="23"/>
    </location>
</feature>